<dbReference type="AlphaFoldDB" id="A0A8W8JRW6"/>
<feature type="region of interest" description="Disordered" evidence="1">
    <location>
        <begin position="562"/>
        <end position="658"/>
    </location>
</feature>
<feature type="compositionally biased region" description="Low complexity" evidence="1">
    <location>
        <begin position="495"/>
        <end position="513"/>
    </location>
</feature>
<feature type="compositionally biased region" description="Polar residues" evidence="1">
    <location>
        <begin position="562"/>
        <end position="589"/>
    </location>
</feature>
<feature type="compositionally biased region" description="Low complexity" evidence="1">
    <location>
        <begin position="423"/>
        <end position="435"/>
    </location>
</feature>
<feature type="region of interest" description="Disordered" evidence="1">
    <location>
        <begin position="95"/>
        <end position="114"/>
    </location>
</feature>
<dbReference type="EnsemblMetazoa" id="G2006.1">
    <property type="protein sequence ID" value="G2006.1:cds"/>
    <property type="gene ID" value="G2006"/>
</dbReference>
<feature type="region of interest" description="Disordered" evidence="1">
    <location>
        <begin position="484"/>
        <end position="549"/>
    </location>
</feature>
<reference evidence="2" key="1">
    <citation type="submission" date="2022-08" db="UniProtKB">
        <authorList>
            <consortium name="EnsemblMetazoa"/>
        </authorList>
    </citation>
    <scope>IDENTIFICATION</scope>
    <source>
        <strain evidence="2">05x7-T-G4-1.051#20</strain>
    </source>
</reference>
<evidence type="ECO:0000256" key="1">
    <source>
        <dbReference type="SAM" id="MobiDB-lite"/>
    </source>
</evidence>
<organism evidence="2 3">
    <name type="scientific">Magallana gigas</name>
    <name type="common">Pacific oyster</name>
    <name type="synonym">Crassostrea gigas</name>
    <dbReference type="NCBI Taxonomy" id="29159"/>
    <lineage>
        <taxon>Eukaryota</taxon>
        <taxon>Metazoa</taxon>
        <taxon>Spiralia</taxon>
        <taxon>Lophotrochozoa</taxon>
        <taxon>Mollusca</taxon>
        <taxon>Bivalvia</taxon>
        <taxon>Autobranchia</taxon>
        <taxon>Pteriomorphia</taxon>
        <taxon>Ostreida</taxon>
        <taxon>Ostreoidea</taxon>
        <taxon>Ostreidae</taxon>
        <taxon>Magallana</taxon>
    </lineage>
</organism>
<name>A0A8W8JRW6_MAGGI</name>
<evidence type="ECO:0000313" key="3">
    <source>
        <dbReference type="Proteomes" id="UP000005408"/>
    </source>
</evidence>
<feature type="compositionally biased region" description="Polar residues" evidence="1">
    <location>
        <begin position="449"/>
        <end position="465"/>
    </location>
</feature>
<feature type="compositionally biased region" description="Polar residues" evidence="1">
    <location>
        <begin position="622"/>
        <end position="632"/>
    </location>
</feature>
<feature type="compositionally biased region" description="Basic residues" evidence="1">
    <location>
        <begin position="137"/>
        <end position="150"/>
    </location>
</feature>
<feature type="region of interest" description="Disordered" evidence="1">
    <location>
        <begin position="122"/>
        <end position="156"/>
    </location>
</feature>
<sequence length="688" mass="76420">MAQRYLAALDYADYNARQILRKHAKDYSKEQARFCKKKRPLGEIELRHRYTPAQPVLSCRTVDIDVSGTRTYRPKSSTDIIQEQHRLIHTIYTKRPVASAPPKRNISAQNSNRKVQRINIQVTGQPLSNNSETPLPTRKKSNTRKPKINGRAKSAPSYKVVRWSDDEELLMTSRSTKALTSKIHQQWQPENHDLNSGVFVRGQSKAEAPPSLDTWLTFGGSAIAGETPGGIIDAFAQFKDCGDFYSVEGGVGSRIAQQLQKGDRVRIGINGRPQTHHVKLKQRSLSEEIIEEEPQTQMEKKTVVPLCWDDQVKLPTAKVISPRLQNNDQPRPNLCETHPVIFSHPEENKTRPKLASPSHEGYKVRQRPKSGPGLDGHDQQNKIVVLSIDPSDDEDQLQSLTVDDVLKHSISAKNSPKQEASKNESSVENSESPPADSVSDPDNTDRSPSKTSGAESHVSSNSEPSKSPKFKAVTPSFTVQPYSVADLTVGPPSGSFVRSQSELSSRSVASSRAGSDRSISRNSDRASAKHMYKPSPTKPIRVNSPASFSMYGTKGETEFIQISTQIRNPNPRDSSANKNSDNFFSQTVNEEAIRQVTKQNKAEDRGTPRITPAPASSPEPLEQQSSAATQVAINIPTAEDFNDRDSVMASPWPNNRHNKEVEKITTLMEDTAVERESSQKSVKFRVEK</sequence>
<accession>A0A8W8JRW6</accession>
<keyword evidence="3" id="KW-1185">Reference proteome</keyword>
<dbReference type="Proteomes" id="UP000005408">
    <property type="component" value="Unassembled WGS sequence"/>
</dbReference>
<feature type="compositionally biased region" description="Basic and acidic residues" evidence="1">
    <location>
        <begin position="514"/>
        <end position="527"/>
    </location>
</feature>
<feature type="region of interest" description="Disordered" evidence="1">
    <location>
        <begin position="320"/>
        <end position="379"/>
    </location>
</feature>
<evidence type="ECO:0000313" key="2">
    <source>
        <dbReference type="EnsemblMetazoa" id="G2006.1:cds"/>
    </source>
</evidence>
<protein>
    <submittedName>
        <fullName evidence="2">Uncharacterized protein</fullName>
    </submittedName>
</protein>
<feature type="compositionally biased region" description="Polar residues" evidence="1">
    <location>
        <begin position="122"/>
        <end position="134"/>
    </location>
</feature>
<proteinExistence type="predicted"/>
<feature type="region of interest" description="Disordered" evidence="1">
    <location>
        <begin position="409"/>
        <end position="472"/>
    </location>
</feature>